<evidence type="ECO:0000256" key="5">
    <source>
        <dbReference type="ARBA" id="ARBA00023136"/>
    </source>
</evidence>
<dbReference type="GO" id="GO:0005886">
    <property type="term" value="C:plasma membrane"/>
    <property type="evidence" value="ECO:0007669"/>
    <property type="project" value="UniProtKB-SubCell"/>
</dbReference>
<dbReference type="CDD" id="cd06173">
    <property type="entry name" value="MFS_MefA_like"/>
    <property type="match status" value="1"/>
</dbReference>
<dbReference type="GO" id="GO:0022857">
    <property type="term" value="F:transmembrane transporter activity"/>
    <property type="evidence" value="ECO:0007669"/>
    <property type="project" value="InterPro"/>
</dbReference>
<dbReference type="OrthoDB" id="9775268at2"/>
<keyword evidence="2" id="KW-1003">Cell membrane</keyword>
<accession>A0A0D1A7E9</accession>
<evidence type="ECO:0000256" key="4">
    <source>
        <dbReference type="ARBA" id="ARBA00022989"/>
    </source>
</evidence>
<dbReference type="AlphaFoldDB" id="A0A0D1A7E9"/>
<dbReference type="SUPFAM" id="SSF103473">
    <property type="entry name" value="MFS general substrate transporter"/>
    <property type="match status" value="1"/>
</dbReference>
<dbReference type="Pfam" id="PF07690">
    <property type="entry name" value="MFS_1"/>
    <property type="match status" value="1"/>
</dbReference>
<keyword evidence="3 6" id="KW-0812">Transmembrane</keyword>
<comment type="subcellular location">
    <subcellularLocation>
        <location evidence="1">Cell membrane</location>
        <topology evidence="1">Multi-pass membrane protein</topology>
    </subcellularLocation>
</comment>
<gene>
    <name evidence="7" type="ORF">WDC_0551</name>
</gene>
<feature type="transmembrane region" description="Helical" evidence="6">
    <location>
        <begin position="228"/>
        <end position="247"/>
    </location>
</feature>
<keyword evidence="4 6" id="KW-1133">Transmembrane helix</keyword>
<feature type="transmembrane region" description="Helical" evidence="6">
    <location>
        <begin position="201"/>
        <end position="222"/>
    </location>
</feature>
<evidence type="ECO:0000313" key="8">
    <source>
        <dbReference type="Proteomes" id="UP000032279"/>
    </source>
</evidence>
<evidence type="ECO:0000313" key="7">
    <source>
        <dbReference type="EMBL" id="KIS03810.1"/>
    </source>
</evidence>
<evidence type="ECO:0000256" key="6">
    <source>
        <dbReference type="SAM" id="Phobius"/>
    </source>
</evidence>
<evidence type="ECO:0000256" key="3">
    <source>
        <dbReference type="ARBA" id="ARBA00022692"/>
    </source>
</evidence>
<dbReference type="STRING" id="1335616.WDC_0551"/>
<proteinExistence type="predicted"/>
<feature type="transmembrane region" description="Helical" evidence="6">
    <location>
        <begin position="79"/>
        <end position="100"/>
    </location>
</feature>
<dbReference type="PANTHER" id="PTHR23513">
    <property type="entry name" value="INTEGRAL MEMBRANE EFFLUX PROTEIN-RELATED"/>
    <property type="match status" value="1"/>
</dbReference>
<sequence>MSLSTIISPVVGGLILANFNLYWALMIDVFMAAIELLCMIKITLNPVQVSHNNESIKQNEQALLAGLKYLFSNLKLRRLFTINAFSYLLMTPASVLSLLLIQRQFGANVTNLTLQEIMWGGGSIISGLLVAKKKEFKDNERVLGMAVGGFSIAMITMGFMPTMWLYLLTMFLAGWSFSYIMTTQAVIIQTTAAPEFMGRTFSAYQMIGSLMLLIGTLGMGPLADVVPLVWIFAVSGLILLTAAGWYLRAIKR</sequence>
<dbReference type="PATRIC" id="fig|1335616.4.peg.552"/>
<dbReference type="InterPro" id="IPR036259">
    <property type="entry name" value="MFS_trans_sf"/>
</dbReference>
<feature type="transmembrane region" description="Helical" evidence="6">
    <location>
        <begin position="166"/>
        <end position="189"/>
    </location>
</feature>
<dbReference type="Proteomes" id="UP000032279">
    <property type="component" value="Unassembled WGS sequence"/>
</dbReference>
<dbReference type="InterPro" id="IPR011701">
    <property type="entry name" value="MFS"/>
</dbReference>
<dbReference type="EMBL" id="AWTT01000009">
    <property type="protein sequence ID" value="KIS03810.1"/>
    <property type="molecule type" value="Genomic_DNA"/>
</dbReference>
<evidence type="ECO:0000256" key="2">
    <source>
        <dbReference type="ARBA" id="ARBA00022475"/>
    </source>
</evidence>
<keyword evidence="8" id="KW-1185">Reference proteome</keyword>
<feature type="transmembrane region" description="Helical" evidence="6">
    <location>
        <begin position="142"/>
        <end position="160"/>
    </location>
</feature>
<dbReference type="PANTHER" id="PTHR23513:SF6">
    <property type="entry name" value="MAJOR FACILITATOR SUPERFAMILY ASSOCIATED DOMAIN-CONTAINING PROTEIN"/>
    <property type="match status" value="1"/>
</dbReference>
<protein>
    <submittedName>
        <fullName evidence="7">Macrolide-efflux protein</fullName>
    </submittedName>
</protein>
<dbReference type="Gene3D" id="1.20.1250.20">
    <property type="entry name" value="MFS general substrate transporter like domains"/>
    <property type="match status" value="1"/>
</dbReference>
<organism evidence="7 8">
    <name type="scientific">Paucilactobacillus wasatchensis</name>
    <dbReference type="NCBI Taxonomy" id="1335616"/>
    <lineage>
        <taxon>Bacteria</taxon>
        <taxon>Bacillati</taxon>
        <taxon>Bacillota</taxon>
        <taxon>Bacilli</taxon>
        <taxon>Lactobacillales</taxon>
        <taxon>Lactobacillaceae</taxon>
        <taxon>Paucilactobacillus</taxon>
    </lineage>
</organism>
<comment type="caution">
    <text evidence="7">The sequence shown here is derived from an EMBL/GenBank/DDBJ whole genome shotgun (WGS) entry which is preliminary data.</text>
</comment>
<evidence type="ECO:0000256" key="1">
    <source>
        <dbReference type="ARBA" id="ARBA00004651"/>
    </source>
</evidence>
<keyword evidence="5 6" id="KW-0472">Membrane</keyword>
<reference evidence="7 8" key="1">
    <citation type="submission" date="2013-08" db="EMBL/GenBank/DDBJ databases">
        <title>Lactobacillus wasatchii sp. WDC04, a late gas producing bacteria isolated from aged chedder cheese.</title>
        <authorList>
            <person name="Oberg C.J."/>
            <person name="Culumber M."/>
            <person name="McMahon D.J."/>
            <person name="Broadbent J.R."/>
            <person name="Oberg T.S."/>
            <person name="Ortaki F."/>
        </authorList>
    </citation>
    <scope>NUCLEOTIDE SEQUENCE [LARGE SCALE GENOMIC DNA]</scope>
    <source>
        <strain evidence="7 8">WDC04</strain>
    </source>
</reference>
<name>A0A0D1A7E9_9LACO</name>